<feature type="domain" description="RNA-binding S4" evidence="6">
    <location>
        <begin position="1"/>
        <end position="61"/>
    </location>
</feature>
<evidence type="ECO:0000259" key="6">
    <source>
        <dbReference type="SMART" id="SM00363"/>
    </source>
</evidence>
<dbReference type="GO" id="GO:0043023">
    <property type="term" value="F:ribosomal large subunit binding"/>
    <property type="evidence" value="ECO:0007669"/>
    <property type="project" value="UniProtKB-UniRule"/>
</dbReference>
<dbReference type="HAMAP" id="MF_00871">
    <property type="entry name" value="RqcP"/>
    <property type="match status" value="1"/>
</dbReference>
<evidence type="ECO:0000256" key="4">
    <source>
        <dbReference type="ARBA" id="ARBA00022917"/>
    </source>
</evidence>
<dbReference type="RefSeq" id="WP_130604606.1">
    <property type="nucleotide sequence ID" value="NZ_AP019400.1"/>
</dbReference>
<dbReference type="CDD" id="cd00165">
    <property type="entry name" value="S4"/>
    <property type="match status" value="1"/>
</dbReference>
<dbReference type="InterPro" id="IPR002942">
    <property type="entry name" value="S4_RNA-bd"/>
</dbReference>
<organism evidence="7 8">
    <name type="scientific">Cohnella abietis</name>
    <dbReference type="NCBI Taxonomy" id="2507935"/>
    <lineage>
        <taxon>Bacteria</taxon>
        <taxon>Bacillati</taxon>
        <taxon>Bacillota</taxon>
        <taxon>Bacilli</taxon>
        <taxon>Bacillales</taxon>
        <taxon>Paenibacillaceae</taxon>
        <taxon>Cohnella</taxon>
    </lineage>
</organism>
<reference evidence="7 8" key="1">
    <citation type="submission" date="2019-01" db="EMBL/GenBank/DDBJ databases">
        <title>Complete genome sequence of Cohnella hallensis HS21 isolated from Korean fir (Abies koreana) rhizospheric soil.</title>
        <authorList>
            <person name="Jiang L."/>
            <person name="Kang S.W."/>
            <person name="Kim S."/>
            <person name="Jung J."/>
            <person name="Kim C.Y."/>
            <person name="Kim D.H."/>
            <person name="Kim S.W."/>
            <person name="Lee J."/>
        </authorList>
    </citation>
    <scope>NUCLEOTIDE SEQUENCE [LARGE SCALE GENOMIC DNA]</scope>
    <source>
        <strain evidence="7 8">HS21</strain>
    </source>
</reference>
<dbReference type="Gene3D" id="3.10.290.10">
    <property type="entry name" value="RNA-binding S4 domain"/>
    <property type="match status" value="1"/>
</dbReference>
<gene>
    <name evidence="5" type="primary">rqcP</name>
    <name evidence="7" type="ORF">KCTCHS21_00610</name>
</gene>
<comment type="similarity">
    <text evidence="5">Belongs to the RqcP family.</text>
</comment>
<dbReference type="InterPro" id="IPR025490">
    <property type="entry name" value="RqcP"/>
</dbReference>
<comment type="function">
    <text evidence="5">Key component of the ribosome quality control system (RQC), a ribosome-associated complex that mediates the extraction of incompletely synthesized nascent chains from stalled ribosomes and their subsequent degradation. RqcH recruits Ala-charged tRNA, and with RqcP directs the elongation of stalled nascent chains on 50S ribosomal subunits, leading to non-templated C-terminal alanine extensions (Ala tail). The Ala tail promotes nascent chain degradation. RqcP is associated with the translocation-like movement of the peptidyl-tRNA from the A-site into the P-site.</text>
</comment>
<keyword evidence="3 5" id="KW-0694">RNA-binding</keyword>
<dbReference type="SMART" id="SM00363">
    <property type="entry name" value="S4"/>
    <property type="match status" value="1"/>
</dbReference>
<dbReference type="EMBL" id="AP019400">
    <property type="protein sequence ID" value="BBI30662.1"/>
    <property type="molecule type" value="Genomic_DNA"/>
</dbReference>
<dbReference type="PIRSF" id="PIRSF038881">
    <property type="entry name" value="RNAbp_HP1423"/>
    <property type="match status" value="1"/>
</dbReference>
<comment type="subunit">
    <text evidence="5">Associates with stalled 50S ribosomal subunits. Binds to RqcH, 23S rRNA and the P-site tRNA. Does not require RqcH for association with 50S subunits.</text>
</comment>
<evidence type="ECO:0000313" key="8">
    <source>
        <dbReference type="Proteomes" id="UP000289856"/>
    </source>
</evidence>
<sequence length="93" mass="10660">MRLDKFLKVSRLIKRRTVAKDVSDQGRVLLNGKEAKPSTTVKIGDVLDVQFGQRTLTVQIERLTESTRKEDTLGLYTVLKEEARKREEDPFGL</sequence>
<dbReference type="SUPFAM" id="SSF55174">
    <property type="entry name" value="Alpha-L RNA-binding motif"/>
    <property type="match status" value="1"/>
</dbReference>
<evidence type="ECO:0000313" key="7">
    <source>
        <dbReference type="EMBL" id="BBI30662.1"/>
    </source>
</evidence>
<evidence type="ECO:0000256" key="1">
    <source>
        <dbReference type="ARBA" id="ARBA00022555"/>
    </source>
</evidence>
<evidence type="ECO:0000256" key="3">
    <source>
        <dbReference type="ARBA" id="ARBA00022884"/>
    </source>
</evidence>
<evidence type="ECO:0000256" key="2">
    <source>
        <dbReference type="ARBA" id="ARBA00022730"/>
    </source>
</evidence>
<dbReference type="OrthoDB" id="9805210at2"/>
<dbReference type="AlphaFoldDB" id="A0A3T1CXS6"/>
<proteinExistence type="inferred from homology"/>
<dbReference type="Pfam" id="PF01479">
    <property type="entry name" value="S4"/>
    <property type="match status" value="1"/>
</dbReference>
<keyword evidence="1 5" id="KW-0820">tRNA-binding</keyword>
<name>A0A3T1CXS6_9BACL</name>
<keyword evidence="2 5" id="KW-0699">rRNA-binding</keyword>
<dbReference type="KEGG" id="cohn:KCTCHS21_00610"/>
<dbReference type="InterPro" id="IPR036986">
    <property type="entry name" value="S4_RNA-bd_sf"/>
</dbReference>
<dbReference type="GO" id="GO:0019843">
    <property type="term" value="F:rRNA binding"/>
    <property type="evidence" value="ECO:0007669"/>
    <property type="project" value="UniProtKB-UniRule"/>
</dbReference>
<evidence type="ECO:0000256" key="5">
    <source>
        <dbReference type="HAMAP-Rule" id="MF_00871"/>
    </source>
</evidence>
<dbReference type="GO" id="GO:0000049">
    <property type="term" value="F:tRNA binding"/>
    <property type="evidence" value="ECO:0007669"/>
    <property type="project" value="UniProtKB-UniRule"/>
</dbReference>
<accession>A0A3T1CXS6</accession>
<keyword evidence="8" id="KW-1185">Reference proteome</keyword>
<dbReference type="PROSITE" id="PS50889">
    <property type="entry name" value="S4"/>
    <property type="match status" value="1"/>
</dbReference>
<protein>
    <recommendedName>
        <fullName evidence="5">RQC P-site tRNA stabilizing factor</fullName>
        <shortName evidence="5">RqcP</shortName>
    </recommendedName>
    <alternativeName>
        <fullName evidence="5">Ribosome-associated protein quality control protein P</fullName>
    </alternativeName>
</protein>
<dbReference type="Proteomes" id="UP000289856">
    <property type="component" value="Chromosome"/>
</dbReference>
<dbReference type="GO" id="GO:0072344">
    <property type="term" value="P:rescue of stalled ribosome"/>
    <property type="evidence" value="ECO:0007669"/>
    <property type="project" value="UniProtKB-UniRule"/>
</dbReference>
<keyword evidence="4 5" id="KW-0648">Protein biosynthesis</keyword>